<proteinExistence type="predicted"/>
<name>A0A3T0N8Y4_9RHOB</name>
<dbReference type="KEGG" id="sedi:EBB79_11230"/>
<gene>
    <name evidence="1" type="ORF">EBB79_11230</name>
</gene>
<evidence type="ECO:0000313" key="1">
    <source>
        <dbReference type="EMBL" id="AZV80422.1"/>
    </source>
</evidence>
<protein>
    <submittedName>
        <fullName evidence="1">SDR family oxidoreductase</fullName>
    </submittedName>
</protein>
<evidence type="ECO:0000313" key="2">
    <source>
        <dbReference type="Proteomes" id="UP000283063"/>
    </source>
</evidence>
<dbReference type="Proteomes" id="UP000283063">
    <property type="component" value="Chromosome"/>
</dbReference>
<sequence>MGHHGRPEEIAQSVLFLASKQSSFTTGTTFLADGRMNI</sequence>
<keyword evidence="2" id="KW-1185">Reference proteome</keyword>
<accession>A0A3T0N8Y4</accession>
<dbReference type="EMBL" id="CP033219">
    <property type="protein sequence ID" value="AZV80422.1"/>
    <property type="molecule type" value="Genomic_DNA"/>
</dbReference>
<organism evidence="1 2">
    <name type="scientific">Parasedimentitalea marina</name>
    <dbReference type="NCBI Taxonomy" id="2483033"/>
    <lineage>
        <taxon>Bacteria</taxon>
        <taxon>Pseudomonadati</taxon>
        <taxon>Pseudomonadota</taxon>
        <taxon>Alphaproteobacteria</taxon>
        <taxon>Rhodobacterales</taxon>
        <taxon>Paracoccaceae</taxon>
        <taxon>Parasedimentitalea</taxon>
    </lineage>
</organism>
<reference evidence="1 2" key="1">
    <citation type="submission" date="2018-10" db="EMBL/GenBank/DDBJ databases">
        <title>Parasedimentitalea marina sp. nov., a psychrophilic bacterium isolated from deep seawater of the New Britain Trench.</title>
        <authorList>
            <person name="Cao J."/>
        </authorList>
    </citation>
    <scope>NUCLEOTIDE SEQUENCE [LARGE SCALE GENOMIC DNA]</scope>
    <source>
        <strain evidence="1 2">W43</strain>
    </source>
</reference>
<dbReference type="SUPFAM" id="SSF51735">
    <property type="entry name" value="NAD(P)-binding Rossmann-fold domains"/>
    <property type="match status" value="1"/>
</dbReference>
<dbReference type="OrthoDB" id="5457012at2"/>
<dbReference type="AlphaFoldDB" id="A0A3T0N8Y4"/>
<dbReference type="InterPro" id="IPR002347">
    <property type="entry name" value="SDR_fam"/>
</dbReference>
<dbReference type="Pfam" id="PF13561">
    <property type="entry name" value="adh_short_C2"/>
    <property type="match status" value="1"/>
</dbReference>
<dbReference type="Gene3D" id="3.40.50.720">
    <property type="entry name" value="NAD(P)-binding Rossmann-like Domain"/>
    <property type="match status" value="1"/>
</dbReference>
<dbReference type="InterPro" id="IPR036291">
    <property type="entry name" value="NAD(P)-bd_dom_sf"/>
</dbReference>
<dbReference type="RefSeq" id="WP_127748954.1">
    <property type="nucleotide sequence ID" value="NZ_CP033219.1"/>
</dbReference>